<organism evidence="1 2">
    <name type="scientific">Sulfitobacter aestuarii</name>
    <dbReference type="NCBI Taxonomy" id="2161676"/>
    <lineage>
        <taxon>Bacteria</taxon>
        <taxon>Pseudomonadati</taxon>
        <taxon>Pseudomonadota</taxon>
        <taxon>Alphaproteobacteria</taxon>
        <taxon>Rhodobacterales</taxon>
        <taxon>Roseobacteraceae</taxon>
        <taxon>Sulfitobacter</taxon>
    </lineage>
</organism>
<dbReference type="Proteomes" id="UP001597474">
    <property type="component" value="Unassembled WGS sequence"/>
</dbReference>
<comment type="caution">
    <text evidence="1">The sequence shown here is derived from an EMBL/GenBank/DDBJ whole genome shotgun (WGS) entry which is preliminary data.</text>
</comment>
<name>A0ABW5TZ42_9RHOB</name>
<accession>A0ABW5TZ42</accession>
<keyword evidence="2" id="KW-1185">Reference proteome</keyword>
<protein>
    <submittedName>
        <fullName evidence="1">Uncharacterized protein</fullName>
    </submittedName>
</protein>
<proteinExistence type="predicted"/>
<dbReference type="RefSeq" id="WP_386371132.1">
    <property type="nucleotide sequence ID" value="NZ_JBHUMP010000002.1"/>
</dbReference>
<sequence>MSVSADVAWAGKVQDCAHQASVVAAVRQARLERVEERQVEAYLQAGASWPAAYNPAIPLVTPWVYGMKLRDVKANDLAAAWREMCLAQ</sequence>
<dbReference type="EMBL" id="JBHUMP010000002">
    <property type="protein sequence ID" value="MFD2738413.1"/>
    <property type="molecule type" value="Genomic_DNA"/>
</dbReference>
<evidence type="ECO:0000313" key="2">
    <source>
        <dbReference type="Proteomes" id="UP001597474"/>
    </source>
</evidence>
<evidence type="ECO:0000313" key="1">
    <source>
        <dbReference type="EMBL" id="MFD2738413.1"/>
    </source>
</evidence>
<reference evidence="2" key="1">
    <citation type="journal article" date="2019" name="Int. J. Syst. Evol. Microbiol.">
        <title>The Global Catalogue of Microorganisms (GCM) 10K type strain sequencing project: providing services to taxonomists for standard genome sequencing and annotation.</title>
        <authorList>
            <consortium name="The Broad Institute Genomics Platform"/>
            <consortium name="The Broad Institute Genome Sequencing Center for Infectious Disease"/>
            <person name="Wu L."/>
            <person name="Ma J."/>
        </authorList>
    </citation>
    <scope>NUCLEOTIDE SEQUENCE [LARGE SCALE GENOMIC DNA]</scope>
    <source>
        <strain evidence="2">TISTR 2562</strain>
    </source>
</reference>
<gene>
    <name evidence="1" type="ORF">ACFSUD_02410</name>
</gene>